<reference evidence="2" key="1">
    <citation type="journal article" date="2020" name="mSystems">
        <title>Genome- and Community-Level Interaction Insights into Carbon Utilization and Element Cycling Functions of Hydrothermarchaeota in Hydrothermal Sediment.</title>
        <authorList>
            <person name="Zhou Z."/>
            <person name="Liu Y."/>
            <person name="Xu W."/>
            <person name="Pan J."/>
            <person name="Luo Z.H."/>
            <person name="Li M."/>
        </authorList>
    </citation>
    <scope>NUCLEOTIDE SEQUENCE [LARGE SCALE GENOMIC DNA]</scope>
    <source>
        <strain evidence="2">HyVt-570</strain>
    </source>
</reference>
<dbReference type="AlphaFoldDB" id="A0A7C4VLR9"/>
<comment type="caution">
    <text evidence="2">The sequence shown here is derived from an EMBL/GenBank/DDBJ whole genome shotgun (WGS) entry which is preliminary data.</text>
</comment>
<keyword evidence="1" id="KW-0472">Membrane</keyword>
<organism evidence="2">
    <name type="scientific">Oceanithermus profundus</name>
    <dbReference type="NCBI Taxonomy" id="187137"/>
    <lineage>
        <taxon>Bacteria</taxon>
        <taxon>Thermotogati</taxon>
        <taxon>Deinococcota</taxon>
        <taxon>Deinococci</taxon>
        <taxon>Thermales</taxon>
        <taxon>Thermaceae</taxon>
        <taxon>Oceanithermus</taxon>
    </lineage>
</organism>
<proteinExistence type="predicted"/>
<sequence>MVRTLIPDGGTWLAWLIQAALAVGVVMLIANAVSGVLAAIPVVGPTLATVFKILAGRYQQWLADQVPKLAEQAVLTVEERYRTAEHLPPEKRAAQKMQEALAELNKLAPGLRKDVAVSSLEAALARIRPHYEQKAALTPKPSGGRRGQ</sequence>
<dbReference type="Proteomes" id="UP000885759">
    <property type="component" value="Unassembled WGS sequence"/>
</dbReference>
<feature type="transmembrane region" description="Helical" evidence="1">
    <location>
        <begin position="36"/>
        <end position="55"/>
    </location>
</feature>
<evidence type="ECO:0000313" key="2">
    <source>
        <dbReference type="EMBL" id="HGY10242.1"/>
    </source>
</evidence>
<gene>
    <name evidence="2" type="ORF">ENK37_09390</name>
</gene>
<keyword evidence="1" id="KW-0812">Transmembrane</keyword>
<dbReference type="EMBL" id="DRPZ01000237">
    <property type="protein sequence ID" value="HGY10242.1"/>
    <property type="molecule type" value="Genomic_DNA"/>
</dbReference>
<feature type="transmembrane region" description="Helical" evidence="1">
    <location>
        <begin position="12"/>
        <end position="30"/>
    </location>
</feature>
<protein>
    <submittedName>
        <fullName evidence="2">Uncharacterized protein</fullName>
    </submittedName>
</protein>
<evidence type="ECO:0000256" key="1">
    <source>
        <dbReference type="SAM" id="Phobius"/>
    </source>
</evidence>
<keyword evidence="1" id="KW-1133">Transmembrane helix</keyword>
<name>A0A7C4VLR9_9DEIN</name>
<accession>A0A7C4VLR9</accession>